<sequence>MAFILFLLISTLLLHLAGRLGEKSQYVPIVLFVISWILFVGGQYGVGTDYFSYLEKFSDIDSAEVAFSNEYVFLSIIKLSKDIWNNPQITFFLLSLIFVTFLYILMKESMDKGDWWIYFFIFVTFSTAFNNQFNAIRQYLAIVILSLAFILLLRKKHLPALLFFTIGFGIHKSGIIFIAIALILYLLSRCKISNKILYLLLIISSLVPLLSSVYFDQIPFLIEQVITLGLGYQRYLQGKADYVMSLSPINIYSKLIFLPFFMTAIYMRKRLVFNDFENKLFSTGIFFYALKLMCLASSITNRLGMSFELLMIFPLVFLLRYLNTKSPTTSFLIFIFFAFLYILKVTISPEREYIYDSIFFQNII</sequence>
<dbReference type="Pfam" id="PF14897">
    <property type="entry name" value="EpsG"/>
    <property type="match status" value="1"/>
</dbReference>
<dbReference type="RefSeq" id="WP_004333622.1">
    <property type="nucleotide sequence ID" value="NZ_ACNN01000020.1"/>
</dbReference>
<evidence type="ECO:0000313" key="3">
    <source>
        <dbReference type="Proteomes" id="UP000004295"/>
    </source>
</evidence>
<evidence type="ECO:0000256" key="1">
    <source>
        <dbReference type="SAM" id="Phobius"/>
    </source>
</evidence>
<feature type="transmembrane region" description="Helical" evidence="1">
    <location>
        <begin position="136"/>
        <end position="154"/>
    </location>
</feature>
<reference evidence="2 3" key="1">
    <citation type="submission" date="2009-04" db="EMBL/GenBank/DDBJ databases">
        <authorList>
            <person name="Sebastian Y."/>
            <person name="Madupu R."/>
            <person name="Durkin A.S."/>
            <person name="Torralba M."/>
            <person name="Methe B."/>
            <person name="Sutton G.G."/>
            <person name="Strausberg R.L."/>
            <person name="Nelson K.E."/>
        </authorList>
    </citation>
    <scope>NUCLEOTIDE SEQUENCE [LARGE SCALE GENOMIC DNA]</scope>
    <source>
        <strain evidence="3">ATCC 35406 / BCRC 14492 / JCM 8526 / NCTC 13058 / HG 370</strain>
    </source>
</reference>
<feature type="transmembrane region" description="Helical" evidence="1">
    <location>
        <begin position="251"/>
        <end position="268"/>
    </location>
</feature>
<keyword evidence="1" id="KW-1133">Transmembrane helix</keyword>
<comment type="caution">
    <text evidence="2">The sequence shown here is derived from an EMBL/GenBank/DDBJ whole genome shotgun (WGS) entry which is preliminary data.</text>
</comment>
<feature type="transmembrane region" description="Helical" evidence="1">
    <location>
        <begin position="112"/>
        <end position="129"/>
    </location>
</feature>
<feature type="transmembrane region" description="Helical" evidence="1">
    <location>
        <begin position="329"/>
        <end position="347"/>
    </location>
</feature>
<feature type="transmembrane region" description="Helical" evidence="1">
    <location>
        <begin position="305"/>
        <end position="322"/>
    </location>
</feature>
<evidence type="ECO:0008006" key="4">
    <source>
        <dbReference type="Google" id="ProtNLM"/>
    </source>
</evidence>
<dbReference type="AlphaFoldDB" id="C3JAP3"/>
<dbReference type="EMBL" id="ACNN01000020">
    <property type="protein sequence ID" value="EEN82711.1"/>
    <property type="molecule type" value="Genomic_DNA"/>
</dbReference>
<feature type="transmembrane region" description="Helical" evidence="1">
    <location>
        <begin position="196"/>
        <end position="215"/>
    </location>
</feature>
<dbReference type="eggNOG" id="ENOG5032NIN">
    <property type="taxonomic scope" value="Bacteria"/>
</dbReference>
<name>C3JAP3_POREA</name>
<accession>C3JAP3</accession>
<protein>
    <recommendedName>
        <fullName evidence="4">EpsG family protein</fullName>
    </recommendedName>
</protein>
<keyword evidence="1" id="KW-0812">Transmembrane</keyword>
<gene>
    <name evidence="2" type="ORF">POREN0001_0280</name>
</gene>
<evidence type="ECO:0000313" key="2">
    <source>
        <dbReference type="EMBL" id="EEN82711.1"/>
    </source>
</evidence>
<feature type="transmembrane region" description="Helical" evidence="1">
    <location>
        <begin position="29"/>
        <end position="46"/>
    </location>
</feature>
<feature type="transmembrane region" description="Helical" evidence="1">
    <location>
        <begin position="280"/>
        <end position="299"/>
    </location>
</feature>
<dbReference type="GeneID" id="96993485"/>
<feature type="transmembrane region" description="Helical" evidence="1">
    <location>
        <begin position="89"/>
        <end position="106"/>
    </location>
</feature>
<dbReference type="Proteomes" id="UP000004295">
    <property type="component" value="Unassembled WGS sequence"/>
</dbReference>
<dbReference type="STRING" id="553175.POREN0001_0280"/>
<dbReference type="InterPro" id="IPR049458">
    <property type="entry name" value="EpsG-like"/>
</dbReference>
<keyword evidence="3" id="KW-1185">Reference proteome</keyword>
<organism evidence="2 3">
    <name type="scientific">Porphyromonas endodontalis (strain ATCC 35406 / DSM 24491 / JCM 8526 / CCUG 16442 / BCRC 14492 / NCTC 13058 / HG 370)</name>
    <name type="common">Bacteroides endodontalis</name>
    <dbReference type="NCBI Taxonomy" id="553175"/>
    <lineage>
        <taxon>Bacteria</taxon>
        <taxon>Pseudomonadati</taxon>
        <taxon>Bacteroidota</taxon>
        <taxon>Bacteroidia</taxon>
        <taxon>Bacteroidales</taxon>
        <taxon>Porphyromonadaceae</taxon>
        <taxon>Porphyromonas</taxon>
    </lineage>
</organism>
<keyword evidence="1" id="KW-0472">Membrane</keyword>
<feature type="transmembrane region" description="Helical" evidence="1">
    <location>
        <begin position="160"/>
        <end position="187"/>
    </location>
</feature>
<proteinExistence type="predicted"/>